<evidence type="ECO:0000313" key="8">
    <source>
        <dbReference type="EMBL" id="PKY56201.1"/>
    </source>
</evidence>
<evidence type="ECO:0000256" key="3">
    <source>
        <dbReference type="ARBA" id="ARBA00022692"/>
    </source>
</evidence>
<evidence type="ECO:0000256" key="1">
    <source>
        <dbReference type="ARBA" id="ARBA00004651"/>
    </source>
</evidence>
<dbReference type="Pfam" id="PF13396">
    <property type="entry name" value="PLDc_N"/>
    <property type="match status" value="1"/>
</dbReference>
<dbReference type="VEuPathDB" id="FungiDB:RhiirA1_428506"/>
<dbReference type="VEuPathDB" id="FungiDB:FUN_019506"/>
<dbReference type="InterPro" id="IPR027379">
    <property type="entry name" value="CLS_N"/>
</dbReference>
<protein>
    <recommendedName>
        <fullName evidence="7">Cardiolipin synthase N-terminal domain-containing protein</fullName>
    </recommendedName>
</protein>
<dbReference type="AlphaFoldDB" id="A0A2I1HBD2"/>
<reference evidence="8 9" key="1">
    <citation type="submission" date="2015-10" db="EMBL/GenBank/DDBJ databases">
        <title>Genome analyses suggest a sexual origin of heterokaryosis in a supposedly ancient asexual fungus.</title>
        <authorList>
            <person name="Ropars J."/>
            <person name="Sedzielewska K."/>
            <person name="Noel J."/>
            <person name="Charron P."/>
            <person name="Farinelli L."/>
            <person name="Marton T."/>
            <person name="Kruger M."/>
            <person name="Pelin A."/>
            <person name="Brachmann A."/>
            <person name="Corradi N."/>
        </authorList>
    </citation>
    <scope>NUCLEOTIDE SEQUENCE [LARGE SCALE GENOMIC DNA]</scope>
    <source>
        <strain evidence="8 9">A4</strain>
    </source>
</reference>
<keyword evidence="2" id="KW-1003">Cell membrane</keyword>
<proteinExistence type="predicted"/>
<evidence type="ECO:0000256" key="6">
    <source>
        <dbReference type="SAM" id="Phobius"/>
    </source>
</evidence>
<accession>A0A2I1HBD2</accession>
<feature type="transmembrane region" description="Helical" evidence="6">
    <location>
        <begin position="7"/>
        <end position="27"/>
    </location>
</feature>
<dbReference type="OrthoDB" id="5193244at2759"/>
<dbReference type="Proteomes" id="UP000234323">
    <property type="component" value="Unassembled WGS sequence"/>
</dbReference>
<evidence type="ECO:0000313" key="9">
    <source>
        <dbReference type="Proteomes" id="UP000234323"/>
    </source>
</evidence>
<organism evidence="8 9">
    <name type="scientific">Rhizophagus irregularis</name>
    <dbReference type="NCBI Taxonomy" id="588596"/>
    <lineage>
        <taxon>Eukaryota</taxon>
        <taxon>Fungi</taxon>
        <taxon>Fungi incertae sedis</taxon>
        <taxon>Mucoromycota</taxon>
        <taxon>Glomeromycotina</taxon>
        <taxon>Glomeromycetes</taxon>
        <taxon>Glomerales</taxon>
        <taxon>Glomeraceae</taxon>
        <taxon>Rhizophagus</taxon>
    </lineage>
</organism>
<dbReference type="EMBL" id="LLXI01002098">
    <property type="protein sequence ID" value="PKY56201.1"/>
    <property type="molecule type" value="Genomic_DNA"/>
</dbReference>
<evidence type="ECO:0000256" key="4">
    <source>
        <dbReference type="ARBA" id="ARBA00022989"/>
    </source>
</evidence>
<gene>
    <name evidence="8" type="ORF">RhiirA4_411031</name>
</gene>
<evidence type="ECO:0000256" key="2">
    <source>
        <dbReference type="ARBA" id="ARBA00022475"/>
    </source>
</evidence>
<evidence type="ECO:0000256" key="5">
    <source>
        <dbReference type="ARBA" id="ARBA00023136"/>
    </source>
</evidence>
<feature type="transmembrane region" description="Helical" evidence="6">
    <location>
        <begin position="39"/>
        <end position="60"/>
    </location>
</feature>
<comment type="subcellular location">
    <subcellularLocation>
        <location evidence="1">Cell membrane</location>
        <topology evidence="1">Multi-pass membrane protein</topology>
    </subcellularLocation>
</comment>
<dbReference type="VEuPathDB" id="FungiDB:RhiirFUN_020948"/>
<keyword evidence="3 6" id="KW-0812">Transmembrane</keyword>
<keyword evidence="4 6" id="KW-1133">Transmembrane helix</keyword>
<feature type="domain" description="Cardiolipin synthase N-terminal" evidence="7">
    <location>
        <begin position="20"/>
        <end position="59"/>
    </location>
</feature>
<name>A0A2I1HBD2_9GLOM</name>
<sequence length="70" mass="8188">MSSNTLNAYIGGILGFIILILDLIAIFEIFQSDREPLWKFIWVVFILVFPAFGCLIYYFCSNRDKHKSKH</sequence>
<keyword evidence="9" id="KW-1185">Reference proteome</keyword>
<comment type="caution">
    <text evidence="8">The sequence shown here is derived from an EMBL/GenBank/DDBJ whole genome shotgun (WGS) entry which is preliminary data.</text>
</comment>
<dbReference type="GO" id="GO:0005886">
    <property type="term" value="C:plasma membrane"/>
    <property type="evidence" value="ECO:0007669"/>
    <property type="project" value="UniProtKB-SubCell"/>
</dbReference>
<evidence type="ECO:0000259" key="7">
    <source>
        <dbReference type="Pfam" id="PF13396"/>
    </source>
</evidence>
<keyword evidence="5 6" id="KW-0472">Membrane</keyword>